<name>A0ACB9R1R5_9MYRT</name>
<comment type="caution">
    <text evidence="1">The sequence shown here is derived from an EMBL/GenBank/DDBJ whole genome shotgun (WGS) entry which is preliminary data.</text>
</comment>
<dbReference type="Proteomes" id="UP001057402">
    <property type="component" value="Chromosome 4"/>
</dbReference>
<keyword evidence="2" id="KW-1185">Reference proteome</keyword>
<evidence type="ECO:0000313" key="1">
    <source>
        <dbReference type="EMBL" id="KAI4372392.1"/>
    </source>
</evidence>
<accession>A0ACB9R1R5</accession>
<protein>
    <submittedName>
        <fullName evidence="1">Uncharacterized protein</fullName>
    </submittedName>
</protein>
<evidence type="ECO:0000313" key="2">
    <source>
        <dbReference type="Proteomes" id="UP001057402"/>
    </source>
</evidence>
<proteinExistence type="predicted"/>
<reference evidence="2" key="1">
    <citation type="journal article" date="2023" name="Front. Plant Sci.">
        <title>Chromosomal-level genome assembly of Melastoma candidum provides insights into trichome evolution.</title>
        <authorList>
            <person name="Zhong Y."/>
            <person name="Wu W."/>
            <person name="Sun C."/>
            <person name="Zou P."/>
            <person name="Liu Y."/>
            <person name="Dai S."/>
            <person name="Zhou R."/>
        </authorList>
    </citation>
    <scope>NUCLEOTIDE SEQUENCE [LARGE SCALE GENOMIC DNA]</scope>
</reference>
<gene>
    <name evidence="1" type="ORF">MLD38_010630</name>
</gene>
<organism evidence="1 2">
    <name type="scientific">Melastoma candidum</name>
    <dbReference type="NCBI Taxonomy" id="119954"/>
    <lineage>
        <taxon>Eukaryota</taxon>
        <taxon>Viridiplantae</taxon>
        <taxon>Streptophyta</taxon>
        <taxon>Embryophyta</taxon>
        <taxon>Tracheophyta</taxon>
        <taxon>Spermatophyta</taxon>
        <taxon>Magnoliopsida</taxon>
        <taxon>eudicotyledons</taxon>
        <taxon>Gunneridae</taxon>
        <taxon>Pentapetalae</taxon>
        <taxon>rosids</taxon>
        <taxon>malvids</taxon>
        <taxon>Myrtales</taxon>
        <taxon>Melastomataceae</taxon>
        <taxon>Melastomatoideae</taxon>
        <taxon>Melastomateae</taxon>
        <taxon>Melastoma</taxon>
    </lineage>
</organism>
<sequence length="282" mass="31553">MATLEVSASFFSSAKSRRVLAFHLNPSSLNLPVTPPSFRPLRRAVHFRTPLTRELCLGQSFRFRPCRSVQEIDAEAPAAGIPDEGDQQEPKRKLYVVNLPWSVSTDDLRTLFGQCGTIEDVEIMRTRSGQSRGFGFVTMAAVEDAQAVIDKFNSFDLSGRIIRVEFARKFMKPVAPPPPPSLPPTDPSIGETIHKLYVSNLAWKVRSMHLRDLFSEKFKPISSRVVFETPPGRSAGYGFVSFATKEEAEAALSEFDGRELMGRPLRLKFSVRTETLSEKEEG</sequence>
<dbReference type="EMBL" id="CM042883">
    <property type="protein sequence ID" value="KAI4372392.1"/>
    <property type="molecule type" value="Genomic_DNA"/>
</dbReference>